<dbReference type="RefSeq" id="WP_313324030.1">
    <property type="nucleotide sequence ID" value="NZ_CP134878.1"/>
</dbReference>
<dbReference type="EMBL" id="CP134890">
    <property type="protein sequence ID" value="WNM20634.1"/>
    <property type="molecule type" value="Genomic_DNA"/>
</dbReference>
<organism evidence="3 4">
    <name type="scientific">Flavobacterium capsici</name>
    <dbReference type="NCBI Taxonomy" id="3075618"/>
    <lineage>
        <taxon>Bacteria</taxon>
        <taxon>Pseudomonadati</taxon>
        <taxon>Bacteroidota</taxon>
        <taxon>Flavobacteriia</taxon>
        <taxon>Flavobacteriales</taxon>
        <taxon>Flavobacteriaceae</taxon>
        <taxon>Flavobacterium</taxon>
    </lineage>
</organism>
<accession>A0AA96J2N6</accession>
<dbReference type="InterPro" id="IPR042217">
    <property type="entry name" value="T4SS_VirB10/TrbI"/>
</dbReference>
<dbReference type="EMBL" id="CP134878">
    <property type="protein sequence ID" value="WNM19245.1"/>
    <property type="molecule type" value="Genomic_DNA"/>
</dbReference>
<feature type="signal peptide" evidence="1">
    <location>
        <begin position="1"/>
        <end position="17"/>
    </location>
</feature>
<feature type="chain" id="PRO_5044705175" description="DUF5666 domain-containing protein" evidence="1">
    <location>
        <begin position="18"/>
        <end position="161"/>
    </location>
</feature>
<keyword evidence="1" id="KW-0732">Signal</keyword>
<evidence type="ECO:0000313" key="4">
    <source>
        <dbReference type="Proteomes" id="UP001304515"/>
    </source>
</evidence>
<keyword evidence="4" id="KW-1185">Reference proteome</keyword>
<evidence type="ECO:0000313" key="3">
    <source>
        <dbReference type="EMBL" id="WNM20634.1"/>
    </source>
</evidence>
<protein>
    <recommendedName>
        <fullName evidence="5">DUF5666 domain-containing protein</fullName>
    </recommendedName>
</protein>
<sequence>MKKLFLAIVFLAIGVNAQTESSFTIPEGTIIKVALDKEINGKYLNAGDKIDFTTTEDLIIGNYVVLKKGLKAIGTVTEAAKSKGLGKKGKLSFKIEFLYLENGKVIKLRNEVTKNLNGSGGVVAATSVVLTPLALFIKGKNAKYEKGAVFEAFIDETTTIN</sequence>
<name>A0AA96EY33_9FLAO</name>
<dbReference type="AlphaFoldDB" id="A0AA96EY33"/>
<evidence type="ECO:0000313" key="2">
    <source>
        <dbReference type="EMBL" id="WNM19245.1"/>
    </source>
</evidence>
<proteinExistence type="predicted"/>
<dbReference type="Proteomes" id="UP001304515">
    <property type="component" value="Chromosome"/>
</dbReference>
<dbReference type="Gene3D" id="2.40.128.260">
    <property type="entry name" value="Type IV secretion system, VirB10/TraB/TrbI"/>
    <property type="match status" value="1"/>
</dbReference>
<accession>A0AA96EY33</accession>
<gene>
    <name evidence="3" type="ORF">RN605_08020</name>
    <name evidence="2" type="ORF">RN608_00850</name>
</gene>
<evidence type="ECO:0008006" key="5">
    <source>
        <dbReference type="Google" id="ProtNLM"/>
    </source>
</evidence>
<reference evidence="3 4" key="1">
    <citation type="submission" date="2023-09" db="EMBL/GenBank/DDBJ databases">
        <title>Flavobacterium sp. a novel bacteria isolate from Pepper rhizosphere.</title>
        <authorList>
            <person name="Peng Y."/>
            <person name="Lee J."/>
        </authorList>
    </citation>
    <scope>NUCLEOTIDE SEQUENCE [LARGE SCALE GENOMIC DNA]</scope>
    <source>
        <strain evidence="2">PMR2A8</strain>
        <strain evidence="3 4">PMTSA4</strain>
    </source>
</reference>
<evidence type="ECO:0000256" key="1">
    <source>
        <dbReference type="SAM" id="SignalP"/>
    </source>
</evidence>
<dbReference type="KEGG" id="fcj:RN605_08020"/>